<dbReference type="Pfam" id="PF12802">
    <property type="entry name" value="MarR_2"/>
    <property type="match status" value="1"/>
</dbReference>
<keyword evidence="3" id="KW-1185">Reference proteome</keyword>
<evidence type="ECO:0000259" key="1">
    <source>
        <dbReference type="PROSITE" id="PS50995"/>
    </source>
</evidence>
<dbReference type="Proteomes" id="UP001382904">
    <property type="component" value="Unassembled WGS sequence"/>
</dbReference>
<protein>
    <submittedName>
        <fullName evidence="2">MarR family transcriptional regulator</fullName>
    </submittedName>
</protein>
<feature type="domain" description="HTH marR-type" evidence="1">
    <location>
        <begin position="13"/>
        <end position="153"/>
    </location>
</feature>
<dbReference type="InterPro" id="IPR036390">
    <property type="entry name" value="WH_DNA-bd_sf"/>
</dbReference>
<comment type="caution">
    <text evidence="2">The sequence shown here is derived from an EMBL/GenBank/DDBJ whole genome shotgun (WGS) entry which is preliminary data.</text>
</comment>
<dbReference type="Gene3D" id="1.10.10.10">
    <property type="entry name" value="Winged helix-like DNA-binding domain superfamily/Winged helix DNA-binding domain"/>
    <property type="match status" value="1"/>
</dbReference>
<dbReference type="SUPFAM" id="SSF46785">
    <property type="entry name" value="Winged helix' DNA-binding domain"/>
    <property type="match status" value="1"/>
</dbReference>
<dbReference type="InterPro" id="IPR039422">
    <property type="entry name" value="MarR/SlyA-like"/>
</dbReference>
<dbReference type="PANTHER" id="PTHR33164">
    <property type="entry name" value="TRANSCRIPTIONAL REGULATOR, MARR FAMILY"/>
    <property type="match status" value="1"/>
</dbReference>
<reference evidence="2 3" key="1">
    <citation type="submission" date="2024-03" db="EMBL/GenBank/DDBJ databases">
        <title>Novel Streptomyces species of biotechnological and ecological value are a feature of Machair soil.</title>
        <authorList>
            <person name="Prole J.R."/>
            <person name="Goodfellow M."/>
            <person name="Allenby N."/>
            <person name="Ward A.C."/>
        </authorList>
    </citation>
    <scope>NUCLEOTIDE SEQUENCE [LARGE SCALE GENOMIC DNA]</scope>
    <source>
        <strain evidence="2 3">MS1.HAVA.3</strain>
    </source>
</reference>
<gene>
    <name evidence="2" type="ORF">WKI68_12125</name>
</gene>
<name>A0ABU8U2A9_9ACTN</name>
<proteinExistence type="predicted"/>
<dbReference type="InterPro" id="IPR000835">
    <property type="entry name" value="HTH_MarR-typ"/>
</dbReference>
<accession>A0ABU8U2A9</accession>
<evidence type="ECO:0000313" key="3">
    <source>
        <dbReference type="Proteomes" id="UP001382904"/>
    </source>
</evidence>
<evidence type="ECO:0000313" key="2">
    <source>
        <dbReference type="EMBL" id="MEJ8642011.1"/>
    </source>
</evidence>
<dbReference type="PRINTS" id="PR00598">
    <property type="entry name" value="HTHMARR"/>
</dbReference>
<sequence>MVASGRRRRPRTELELWRQLTQLTNMLSSSLDKRLTRQHGVSVSEFTALSTLAEAGSSGVRMQDLADAIGLNQSTVSRLVARLESSGLATREVSERDRRCTYAMITEQGNAIAEEAIGTFQKEFNTALDVAGFDERTAPVVARLRHDPAVSSE</sequence>
<dbReference type="InterPro" id="IPR036388">
    <property type="entry name" value="WH-like_DNA-bd_sf"/>
</dbReference>
<dbReference type="EMBL" id="JBBKAM010000002">
    <property type="protein sequence ID" value="MEJ8642011.1"/>
    <property type="molecule type" value="Genomic_DNA"/>
</dbReference>
<dbReference type="PANTHER" id="PTHR33164:SF99">
    <property type="entry name" value="MARR FAMILY REGULATORY PROTEIN"/>
    <property type="match status" value="1"/>
</dbReference>
<dbReference type="PROSITE" id="PS50995">
    <property type="entry name" value="HTH_MARR_2"/>
    <property type="match status" value="1"/>
</dbReference>
<dbReference type="SMART" id="SM00347">
    <property type="entry name" value="HTH_MARR"/>
    <property type="match status" value="1"/>
</dbReference>
<organism evidence="2 3">
    <name type="scientific">Streptomyces caledonius</name>
    <dbReference type="NCBI Taxonomy" id="3134107"/>
    <lineage>
        <taxon>Bacteria</taxon>
        <taxon>Bacillati</taxon>
        <taxon>Actinomycetota</taxon>
        <taxon>Actinomycetes</taxon>
        <taxon>Kitasatosporales</taxon>
        <taxon>Streptomycetaceae</taxon>
        <taxon>Streptomyces</taxon>
    </lineage>
</organism>